<dbReference type="PANTHER" id="PTHR14527">
    <property type="entry name" value="PROTEIN MIS12 HOMOLOG"/>
    <property type="match status" value="1"/>
</dbReference>
<keyword evidence="13" id="KW-1185">Reference proteome</keyword>
<evidence type="ECO:0000256" key="1">
    <source>
        <dbReference type="ARBA" id="ARBA00004629"/>
    </source>
</evidence>
<evidence type="ECO:0000256" key="9">
    <source>
        <dbReference type="ARBA" id="ARBA00023328"/>
    </source>
</evidence>
<dbReference type="GO" id="GO:0051382">
    <property type="term" value="P:kinetochore assembly"/>
    <property type="evidence" value="ECO:0007669"/>
    <property type="project" value="TreeGrafter"/>
</dbReference>
<evidence type="ECO:0000313" key="13">
    <source>
        <dbReference type="Proteomes" id="UP001153365"/>
    </source>
</evidence>
<comment type="caution">
    <text evidence="12">The sequence shown here is derived from an EMBL/GenBank/DDBJ whole genome shotgun (WGS) entry which is preliminary data.</text>
</comment>
<dbReference type="Proteomes" id="UP001153365">
    <property type="component" value="Unassembled WGS sequence"/>
</dbReference>
<protein>
    <submittedName>
        <fullName evidence="12">Uncharacterized protein</fullName>
    </submittedName>
</protein>
<keyword evidence="3" id="KW-0158">Chromosome</keyword>
<dbReference type="GO" id="GO:0000070">
    <property type="term" value="P:mitotic sister chromatid segregation"/>
    <property type="evidence" value="ECO:0007669"/>
    <property type="project" value="TreeGrafter"/>
</dbReference>
<name>A0AAV0BHD8_PHAPC</name>
<proteinExistence type="inferred from homology"/>
<dbReference type="GO" id="GO:0005634">
    <property type="term" value="C:nucleus"/>
    <property type="evidence" value="ECO:0007669"/>
    <property type="project" value="InterPro"/>
</dbReference>
<keyword evidence="4" id="KW-0132">Cell division</keyword>
<evidence type="ECO:0000256" key="11">
    <source>
        <dbReference type="SAM" id="MobiDB-lite"/>
    </source>
</evidence>
<comment type="subcellular location">
    <subcellularLocation>
        <location evidence="1">Chromosome</location>
        <location evidence="1">Centromere</location>
        <location evidence="1">Kinetochore</location>
    </subcellularLocation>
</comment>
<dbReference type="GO" id="GO:0051301">
    <property type="term" value="P:cell division"/>
    <property type="evidence" value="ECO:0007669"/>
    <property type="project" value="UniProtKB-KW"/>
</dbReference>
<keyword evidence="5" id="KW-0498">Mitosis</keyword>
<evidence type="ECO:0000256" key="8">
    <source>
        <dbReference type="ARBA" id="ARBA00023306"/>
    </source>
</evidence>
<evidence type="ECO:0000313" key="12">
    <source>
        <dbReference type="EMBL" id="CAH7685483.1"/>
    </source>
</evidence>
<reference evidence="12" key="1">
    <citation type="submission" date="2022-06" db="EMBL/GenBank/DDBJ databases">
        <authorList>
            <consortium name="SYNGENTA / RWTH Aachen University"/>
        </authorList>
    </citation>
    <scope>NUCLEOTIDE SEQUENCE</scope>
</reference>
<evidence type="ECO:0000256" key="4">
    <source>
        <dbReference type="ARBA" id="ARBA00022618"/>
    </source>
</evidence>
<keyword evidence="8" id="KW-0131">Cell cycle</keyword>
<evidence type="ECO:0000256" key="3">
    <source>
        <dbReference type="ARBA" id="ARBA00022454"/>
    </source>
</evidence>
<feature type="coiled-coil region" evidence="10">
    <location>
        <begin position="288"/>
        <end position="325"/>
    </location>
</feature>
<feature type="region of interest" description="Disordered" evidence="11">
    <location>
        <begin position="86"/>
        <end position="115"/>
    </location>
</feature>
<keyword evidence="6" id="KW-0995">Kinetochore</keyword>
<dbReference type="GO" id="GO:0000444">
    <property type="term" value="C:MIS12/MIND type complex"/>
    <property type="evidence" value="ECO:0007669"/>
    <property type="project" value="TreeGrafter"/>
</dbReference>
<feature type="compositionally biased region" description="Polar residues" evidence="11">
    <location>
        <begin position="86"/>
        <end position="102"/>
    </location>
</feature>
<evidence type="ECO:0000256" key="5">
    <source>
        <dbReference type="ARBA" id="ARBA00022776"/>
    </source>
</evidence>
<organism evidence="12 13">
    <name type="scientific">Phakopsora pachyrhizi</name>
    <name type="common">Asian soybean rust disease fungus</name>
    <dbReference type="NCBI Taxonomy" id="170000"/>
    <lineage>
        <taxon>Eukaryota</taxon>
        <taxon>Fungi</taxon>
        <taxon>Dikarya</taxon>
        <taxon>Basidiomycota</taxon>
        <taxon>Pucciniomycotina</taxon>
        <taxon>Pucciniomycetes</taxon>
        <taxon>Pucciniales</taxon>
        <taxon>Phakopsoraceae</taxon>
        <taxon>Phakopsora</taxon>
    </lineage>
</organism>
<sequence length="433" mass="50020">MAQSQPSVIPIQPKVKEHDLSINSITDDDRLDDLPNLSEQYALDDLLTEHFGFVPKVFTGHLFNIINEAIYDTVSSIEEAILDSYHPNSSSTSDQPNLTGTIEPNDHPNVPSKGDIARSLNQLETLLCSSIDSQFDLLEIWLHRNVFTFPRLRPDLIKNFRFDHLKLWDPILLRISRSNGNNPSSNGIGAGNSKNTAWESIRLEEEELWSRLDKTKTQYLQAKDDYLSLLAVSEELDKKLSVLKSVSSQMDEIQSDSKTIYDRETNKPIDLSEQSSLIINSFQRFAQLDRNRESIERLTAERDRLSKLNSRREEEEEEEEDGRKMVGLGTRDQKDDQRFMIRYQRFINRLTKGRVEDFLTELAVEKGRSLENEKDENLIQVLDQINLSGQSNVANTVKSPSLLRIVPFFFMRIVIRGFKKVKTHSDYYIFLYN</sequence>
<comment type="similarity">
    <text evidence="2">Belongs to the mis12 family.</text>
</comment>
<dbReference type="Pfam" id="PF05859">
    <property type="entry name" value="Mis12"/>
    <property type="match status" value="1"/>
</dbReference>
<dbReference type="AlphaFoldDB" id="A0AAV0BHD8"/>
<accession>A0AAV0BHD8</accession>
<evidence type="ECO:0000256" key="6">
    <source>
        <dbReference type="ARBA" id="ARBA00022838"/>
    </source>
</evidence>
<dbReference type="PANTHER" id="PTHR14527:SF2">
    <property type="entry name" value="PROTEIN MIS12 HOMOLOG"/>
    <property type="match status" value="1"/>
</dbReference>
<dbReference type="EMBL" id="CALTRL010005724">
    <property type="protein sequence ID" value="CAH7685483.1"/>
    <property type="molecule type" value="Genomic_DNA"/>
</dbReference>
<evidence type="ECO:0000256" key="2">
    <source>
        <dbReference type="ARBA" id="ARBA00008643"/>
    </source>
</evidence>
<keyword evidence="7 10" id="KW-0175">Coiled coil</keyword>
<gene>
    <name evidence="12" type="ORF">PPACK8108_LOCUS20015</name>
</gene>
<dbReference type="InterPro" id="IPR008685">
    <property type="entry name" value="Centromere_Mis12"/>
</dbReference>
<keyword evidence="9" id="KW-0137">Centromere</keyword>
<evidence type="ECO:0000256" key="7">
    <source>
        <dbReference type="ARBA" id="ARBA00023054"/>
    </source>
</evidence>
<evidence type="ECO:0000256" key="10">
    <source>
        <dbReference type="SAM" id="Coils"/>
    </source>
</evidence>